<accession>A0AA87SVQ7</accession>
<organism evidence="1 2">
    <name type="scientific">Leptospira mayottensis 200901122</name>
    <dbReference type="NCBI Taxonomy" id="1193010"/>
    <lineage>
        <taxon>Bacteria</taxon>
        <taxon>Pseudomonadati</taxon>
        <taxon>Spirochaetota</taxon>
        <taxon>Spirochaetia</taxon>
        <taxon>Leptospirales</taxon>
        <taxon>Leptospiraceae</taxon>
        <taxon>Leptospira</taxon>
    </lineage>
</organism>
<evidence type="ECO:0000313" key="1">
    <source>
        <dbReference type="EMBL" id="EKR98232.1"/>
    </source>
</evidence>
<sequence>MEQLNSLQYPINPLKAPKDLLKSENIPGEPDFVQVLIPEEILKSNPIHFVLKKPQKPEELSLRINLQ</sequence>
<gene>
    <name evidence="1" type="ORF">LEP1GSC125_1006</name>
</gene>
<evidence type="ECO:0000313" key="2">
    <source>
        <dbReference type="Proteomes" id="UP000001343"/>
    </source>
</evidence>
<comment type="caution">
    <text evidence="1">The sequence shown here is derived from an EMBL/GenBank/DDBJ whole genome shotgun (WGS) entry which is preliminary data.</text>
</comment>
<dbReference type="Proteomes" id="UP000001343">
    <property type="component" value="Unassembled WGS sequence"/>
</dbReference>
<dbReference type="RefSeq" id="WP_002746497.1">
    <property type="nucleotide sequence ID" value="NZ_AKWM02000082.1"/>
</dbReference>
<protein>
    <submittedName>
        <fullName evidence="1">Uncharacterized protein</fullName>
    </submittedName>
</protein>
<proteinExistence type="predicted"/>
<dbReference type="AlphaFoldDB" id="A0AA87SVQ7"/>
<reference evidence="1 2" key="1">
    <citation type="journal article" date="2014" name="Int. J. Syst. Evol. Microbiol.">
        <title>Leptospira mayottensis sp. nov., a pathogenic species of the genus Leptospira isolated from humans.</title>
        <authorList>
            <person name="Bourhy P."/>
            <person name="Collet L."/>
            <person name="Brisse S."/>
            <person name="Picardeau M."/>
        </authorList>
    </citation>
    <scope>NUCLEOTIDE SEQUENCE [LARGE SCALE GENOMIC DNA]</scope>
    <source>
        <strain evidence="1 2">200901122</strain>
    </source>
</reference>
<dbReference type="EMBL" id="AKWM02000082">
    <property type="protein sequence ID" value="EKR98232.1"/>
    <property type="molecule type" value="Genomic_DNA"/>
</dbReference>
<name>A0AA87SVQ7_9LEPT</name>